<feature type="domain" description="SHSP" evidence="3">
    <location>
        <begin position="21"/>
        <end position="132"/>
    </location>
</feature>
<dbReference type="Proteomes" id="UP000266385">
    <property type="component" value="Unassembled WGS sequence"/>
</dbReference>
<dbReference type="PANTHER" id="PTHR11527">
    <property type="entry name" value="HEAT-SHOCK PROTEIN 20 FAMILY MEMBER"/>
    <property type="match status" value="1"/>
</dbReference>
<dbReference type="AlphaFoldDB" id="A0A399RKD7"/>
<accession>A0A399RKD7</accession>
<dbReference type="SUPFAM" id="SSF49764">
    <property type="entry name" value="HSP20-like chaperones"/>
    <property type="match status" value="1"/>
</dbReference>
<dbReference type="RefSeq" id="WP_112061556.1">
    <property type="nucleotide sequence ID" value="NZ_QWFX01000006.1"/>
</dbReference>
<dbReference type="InterPro" id="IPR031107">
    <property type="entry name" value="Small_HSP"/>
</dbReference>
<evidence type="ECO:0000256" key="2">
    <source>
        <dbReference type="RuleBase" id="RU003616"/>
    </source>
</evidence>
<dbReference type="CDD" id="cd06464">
    <property type="entry name" value="ACD_sHsps-like"/>
    <property type="match status" value="1"/>
</dbReference>
<dbReference type="EMBL" id="QWFX01000006">
    <property type="protein sequence ID" value="RIJ30467.1"/>
    <property type="molecule type" value="Genomic_DNA"/>
</dbReference>
<gene>
    <name evidence="4" type="ORF">D1223_07490</name>
</gene>
<dbReference type="PROSITE" id="PS01031">
    <property type="entry name" value="SHSP"/>
    <property type="match status" value="1"/>
</dbReference>
<proteinExistence type="inferred from homology"/>
<name>A0A399RKD7_9PROT</name>
<evidence type="ECO:0000259" key="3">
    <source>
        <dbReference type="PROSITE" id="PS01031"/>
    </source>
</evidence>
<dbReference type="InterPro" id="IPR008978">
    <property type="entry name" value="HSP20-like_chaperone"/>
</dbReference>
<reference evidence="4 5" key="1">
    <citation type="submission" date="2018-08" db="EMBL/GenBank/DDBJ databases">
        <title>Henriciella mobilis sp. nov., isolated from seawater.</title>
        <authorList>
            <person name="Cheng H."/>
            <person name="Wu Y.-H."/>
            <person name="Xu X.-W."/>
            <person name="Guo L.-L."/>
        </authorList>
    </citation>
    <scope>NUCLEOTIDE SEQUENCE [LARGE SCALE GENOMIC DNA]</scope>
    <source>
        <strain evidence="4 5">JN25</strain>
    </source>
</reference>
<comment type="similarity">
    <text evidence="1 2">Belongs to the small heat shock protein (HSP20) family.</text>
</comment>
<dbReference type="OrthoDB" id="9792695at2"/>
<evidence type="ECO:0000256" key="1">
    <source>
        <dbReference type="PROSITE-ProRule" id="PRU00285"/>
    </source>
</evidence>
<dbReference type="InterPro" id="IPR002068">
    <property type="entry name" value="A-crystallin/Hsp20_dom"/>
</dbReference>
<evidence type="ECO:0000313" key="4">
    <source>
        <dbReference type="EMBL" id="RIJ30467.1"/>
    </source>
</evidence>
<keyword evidence="5" id="KW-1185">Reference proteome</keyword>
<evidence type="ECO:0000313" key="5">
    <source>
        <dbReference type="Proteomes" id="UP000266385"/>
    </source>
</evidence>
<dbReference type="Pfam" id="PF00011">
    <property type="entry name" value="HSP20"/>
    <property type="match status" value="1"/>
</dbReference>
<organism evidence="4 5">
    <name type="scientific">Henriciella mobilis</name>
    <dbReference type="NCBI Taxonomy" id="2305467"/>
    <lineage>
        <taxon>Bacteria</taxon>
        <taxon>Pseudomonadati</taxon>
        <taxon>Pseudomonadota</taxon>
        <taxon>Alphaproteobacteria</taxon>
        <taxon>Hyphomonadales</taxon>
        <taxon>Hyphomonadaceae</taxon>
        <taxon>Henriciella</taxon>
    </lineage>
</organism>
<protein>
    <submittedName>
        <fullName evidence="4">Hsp20/alpha crystallin family protein</fullName>
    </submittedName>
</protein>
<dbReference type="Gene3D" id="2.60.40.790">
    <property type="match status" value="1"/>
</dbReference>
<sequence length="132" mass="15231">MSSDVSTRNEDTNVTRIDERRPRRIYRPATDIFEIDDKVVLETEMPGVNRDTIDITLENRVLTIRGELKERPRQGWRPVYAEYGEGDYERSFSVSEEIDQDKIDASFKNGVLRIELPKAETAKARKISVNAA</sequence>
<comment type="caution">
    <text evidence="4">The sequence shown here is derived from an EMBL/GenBank/DDBJ whole genome shotgun (WGS) entry which is preliminary data.</text>
</comment>